<gene>
    <name evidence="1" type="ORF">DFH94DRAFT_277580</name>
</gene>
<organism evidence="1 2">
    <name type="scientific">Russula ochroleuca</name>
    <dbReference type="NCBI Taxonomy" id="152965"/>
    <lineage>
        <taxon>Eukaryota</taxon>
        <taxon>Fungi</taxon>
        <taxon>Dikarya</taxon>
        <taxon>Basidiomycota</taxon>
        <taxon>Agaricomycotina</taxon>
        <taxon>Agaricomycetes</taxon>
        <taxon>Russulales</taxon>
        <taxon>Russulaceae</taxon>
        <taxon>Russula</taxon>
    </lineage>
</organism>
<sequence length="110" mass="11777">MGLSTGRSSVCSQAPASSPAAFVTSSLPTPLLDGLFGNSLISGESSLTLSWWTTFKRKFPTLGPLFTRTLRLTSLAIGVGVYQFNTNDIGLNERELLSPSACTRTNESFK</sequence>
<dbReference type="Proteomes" id="UP000759537">
    <property type="component" value="Unassembled WGS sequence"/>
</dbReference>
<reference evidence="1" key="1">
    <citation type="submission" date="2019-10" db="EMBL/GenBank/DDBJ databases">
        <authorList>
            <consortium name="DOE Joint Genome Institute"/>
            <person name="Kuo A."/>
            <person name="Miyauchi S."/>
            <person name="Kiss E."/>
            <person name="Drula E."/>
            <person name="Kohler A."/>
            <person name="Sanchez-Garcia M."/>
            <person name="Andreopoulos B."/>
            <person name="Barry K.W."/>
            <person name="Bonito G."/>
            <person name="Buee M."/>
            <person name="Carver A."/>
            <person name="Chen C."/>
            <person name="Cichocki N."/>
            <person name="Clum A."/>
            <person name="Culley D."/>
            <person name="Crous P.W."/>
            <person name="Fauchery L."/>
            <person name="Girlanda M."/>
            <person name="Hayes R."/>
            <person name="Keri Z."/>
            <person name="LaButti K."/>
            <person name="Lipzen A."/>
            <person name="Lombard V."/>
            <person name="Magnuson J."/>
            <person name="Maillard F."/>
            <person name="Morin E."/>
            <person name="Murat C."/>
            <person name="Nolan M."/>
            <person name="Ohm R."/>
            <person name="Pangilinan J."/>
            <person name="Pereira M."/>
            <person name="Perotto S."/>
            <person name="Peter M."/>
            <person name="Riley R."/>
            <person name="Sitrit Y."/>
            <person name="Stielow B."/>
            <person name="Szollosi G."/>
            <person name="Zifcakova L."/>
            <person name="Stursova M."/>
            <person name="Spatafora J.W."/>
            <person name="Tedersoo L."/>
            <person name="Vaario L.-M."/>
            <person name="Yamada A."/>
            <person name="Yan M."/>
            <person name="Wang P."/>
            <person name="Xu J."/>
            <person name="Bruns T."/>
            <person name="Baldrian P."/>
            <person name="Vilgalys R."/>
            <person name="Henrissat B."/>
            <person name="Grigoriev I.V."/>
            <person name="Hibbett D."/>
            <person name="Nagy L.G."/>
            <person name="Martin F.M."/>
        </authorList>
    </citation>
    <scope>NUCLEOTIDE SEQUENCE</scope>
    <source>
        <strain evidence="1">Prilba</strain>
    </source>
</reference>
<accession>A0A9P5JWL1</accession>
<dbReference type="EMBL" id="WHVB01000030">
    <property type="protein sequence ID" value="KAF8468683.1"/>
    <property type="molecule type" value="Genomic_DNA"/>
</dbReference>
<comment type="caution">
    <text evidence="1">The sequence shown here is derived from an EMBL/GenBank/DDBJ whole genome shotgun (WGS) entry which is preliminary data.</text>
</comment>
<dbReference type="OrthoDB" id="18577at2759"/>
<reference evidence="1" key="2">
    <citation type="journal article" date="2020" name="Nat. Commun.">
        <title>Large-scale genome sequencing of mycorrhizal fungi provides insights into the early evolution of symbiotic traits.</title>
        <authorList>
            <person name="Miyauchi S."/>
            <person name="Kiss E."/>
            <person name="Kuo A."/>
            <person name="Drula E."/>
            <person name="Kohler A."/>
            <person name="Sanchez-Garcia M."/>
            <person name="Morin E."/>
            <person name="Andreopoulos B."/>
            <person name="Barry K.W."/>
            <person name="Bonito G."/>
            <person name="Buee M."/>
            <person name="Carver A."/>
            <person name="Chen C."/>
            <person name="Cichocki N."/>
            <person name="Clum A."/>
            <person name="Culley D."/>
            <person name="Crous P.W."/>
            <person name="Fauchery L."/>
            <person name="Girlanda M."/>
            <person name="Hayes R.D."/>
            <person name="Keri Z."/>
            <person name="LaButti K."/>
            <person name="Lipzen A."/>
            <person name="Lombard V."/>
            <person name="Magnuson J."/>
            <person name="Maillard F."/>
            <person name="Murat C."/>
            <person name="Nolan M."/>
            <person name="Ohm R.A."/>
            <person name="Pangilinan J."/>
            <person name="Pereira M.F."/>
            <person name="Perotto S."/>
            <person name="Peter M."/>
            <person name="Pfister S."/>
            <person name="Riley R."/>
            <person name="Sitrit Y."/>
            <person name="Stielow J.B."/>
            <person name="Szollosi G."/>
            <person name="Zifcakova L."/>
            <person name="Stursova M."/>
            <person name="Spatafora J.W."/>
            <person name="Tedersoo L."/>
            <person name="Vaario L.M."/>
            <person name="Yamada A."/>
            <person name="Yan M."/>
            <person name="Wang P."/>
            <person name="Xu J."/>
            <person name="Bruns T."/>
            <person name="Baldrian P."/>
            <person name="Vilgalys R."/>
            <person name="Dunand C."/>
            <person name="Henrissat B."/>
            <person name="Grigoriev I.V."/>
            <person name="Hibbett D."/>
            <person name="Nagy L.G."/>
            <person name="Martin F.M."/>
        </authorList>
    </citation>
    <scope>NUCLEOTIDE SEQUENCE</scope>
    <source>
        <strain evidence="1">Prilba</strain>
    </source>
</reference>
<evidence type="ECO:0000313" key="1">
    <source>
        <dbReference type="EMBL" id="KAF8468683.1"/>
    </source>
</evidence>
<protein>
    <submittedName>
        <fullName evidence="1">Uncharacterized protein</fullName>
    </submittedName>
</protein>
<proteinExistence type="predicted"/>
<keyword evidence="2" id="KW-1185">Reference proteome</keyword>
<evidence type="ECO:0000313" key="2">
    <source>
        <dbReference type="Proteomes" id="UP000759537"/>
    </source>
</evidence>
<dbReference type="AlphaFoldDB" id="A0A9P5JWL1"/>
<name>A0A9P5JWL1_9AGAM</name>